<dbReference type="PANTHER" id="PTHR11161:SF4">
    <property type="entry name" value="DROP DEAD"/>
    <property type="match status" value="1"/>
</dbReference>
<feature type="transmembrane region" description="Helical" evidence="1">
    <location>
        <begin position="120"/>
        <end position="141"/>
    </location>
</feature>
<keyword evidence="1" id="KW-1133">Transmembrane helix</keyword>
<dbReference type="InterPro" id="IPR052728">
    <property type="entry name" value="O2_lipid_transport_reg"/>
</dbReference>
<reference evidence="2" key="1">
    <citation type="submission" date="2015-11" db="EMBL/GenBank/DDBJ databases">
        <title>De novo transcriptome assembly of four potential Pierce s Disease insect vectors from Arizona vineyards.</title>
        <authorList>
            <person name="Tassone E.E."/>
        </authorList>
    </citation>
    <scope>NUCLEOTIDE SEQUENCE</scope>
</reference>
<gene>
    <name evidence="2" type="ORF">g.49800</name>
</gene>
<name>A0A1B6K8E4_9HEMI</name>
<organism evidence="2">
    <name type="scientific">Graphocephala atropunctata</name>
    <dbReference type="NCBI Taxonomy" id="36148"/>
    <lineage>
        <taxon>Eukaryota</taxon>
        <taxon>Metazoa</taxon>
        <taxon>Ecdysozoa</taxon>
        <taxon>Arthropoda</taxon>
        <taxon>Hexapoda</taxon>
        <taxon>Insecta</taxon>
        <taxon>Pterygota</taxon>
        <taxon>Neoptera</taxon>
        <taxon>Paraneoptera</taxon>
        <taxon>Hemiptera</taxon>
        <taxon>Auchenorrhyncha</taxon>
        <taxon>Membracoidea</taxon>
        <taxon>Cicadellidae</taxon>
        <taxon>Cicadellinae</taxon>
        <taxon>Cicadellini</taxon>
        <taxon>Graphocephala</taxon>
    </lineage>
</organism>
<keyword evidence="1" id="KW-0472">Membrane</keyword>
<feature type="transmembrane region" description="Helical" evidence="1">
    <location>
        <begin position="81"/>
        <end position="100"/>
    </location>
</feature>
<feature type="non-terminal residue" evidence="2">
    <location>
        <position position="1"/>
    </location>
</feature>
<dbReference type="AlphaFoldDB" id="A0A1B6K8E4"/>
<feature type="transmembrane region" description="Helical" evidence="1">
    <location>
        <begin position="147"/>
        <end position="176"/>
    </location>
</feature>
<feature type="transmembrane region" description="Helical" evidence="1">
    <location>
        <begin position="50"/>
        <end position="69"/>
    </location>
</feature>
<evidence type="ECO:0008006" key="3">
    <source>
        <dbReference type="Google" id="ProtNLM"/>
    </source>
</evidence>
<dbReference type="EMBL" id="GEBQ01032259">
    <property type="protein sequence ID" value="JAT07718.1"/>
    <property type="molecule type" value="Transcribed_RNA"/>
</dbReference>
<sequence length="198" mass="22670">ISVSADQLYLNPVFRSIPYVVGIILGFYLRITPTRSASPLLSKYQVAGGWLCAGLAAGYSFLGPGAVYLRSYRYNVVNSMVYGSLQPFTWSLALSWVIYLCHTGQAEFLNRMLSWKGFMVFSRISYAFYIIQFIVMFWNILSAQAPQYIYISQIIDLNEIFCILVFSIFSTLLFLLPLKSLYEVFTENKNTQKNKKES</sequence>
<dbReference type="PANTHER" id="PTHR11161">
    <property type="entry name" value="O-ACYLTRANSFERASE"/>
    <property type="match status" value="1"/>
</dbReference>
<proteinExistence type="predicted"/>
<accession>A0A1B6K8E4</accession>
<evidence type="ECO:0000313" key="2">
    <source>
        <dbReference type="EMBL" id="JAT07718.1"/>
    </source>
</evidence>
<protein>
    <recommendedName>
        <fullName evidence="3">Acyltransferase 3 domain-containing protein</fullName>
    </recommendedName>
</protein>
<evidence type="ECO:0000256" key="1">
    <source>
        <dbReference type="SAM" id="Phobius"/>
    </source>
</evidence>
<feature type="transmembrane region" description="Helical" evidence="1">
    <location>
        <begin position="12"/>
        <end position="29"/>
    </location>
</feature>
<keyword evidence="1" id="KW-0812">Transmembrane</keyword>